<evidence type="ECO:0000313" key="6">
    <source>
        <dbReference type="Proteomes" id="UP000789595"/>
    </source>
</evidence>
<dbReference type="InterPro" id="IPR005225">
    <property type="entry name" value="Small_GTP-bd"/>
</dbReference>
<dbReference type="PROSITE" id="PS51419">
    <property type="entry name" value="RAB"/>
    <property type="match status" value="1"/>
</dbReference>
<dbReference type="PRINTS" id="PR00449">
    <property type="entry name" value="RASTRNSFRMNG"/>
</dbReference>
<evidence type="ECO:0000313" key="5">
    <source>
        <dbReference type="EMBL" id="CAH0364488.1"/>
    </source>
</evidence>
<evidence type="ECO:0000256" key="4">
    <source>
        <dbReference type="ARBA" id="ARBA00023288"/>
    </source>
</evidence>
<evidence type="ECO:0000256" key="2">
    <source>
        <dbReference type="ARBA" id="ARBA00022741"/>
    </source>
</evidence>
<dbReference type="EMBL" id="CAKKNE010000001">
    <property type="protein sequence ID" value="CAH0364488.1"/>
    <property type="molecule type" value="Genomic_DNA"/>
</dbReference>
<dbReference type="InterPro" id="IPR050209">
    <property type="entry name" value="Rab_GTPases_membrane_traffic"/>
</dbReference>
<dbReference type="InterPro" id="IPR027417">
    <property type="entry name" value="P-loop_NTPase"/>
</dbReference>
<keyword evidence="6" id="KW-1185">Reference proteome</keyword>
<evidence type="ECO:0008006" key="7">
    <source>
        <dbReference type="Google" id="ProtNLM"/>
    </source>
</evidence>
<dbReference type="FunFam" id="3.40.50.300:FF:001129">
    <property type="entry name" value="ras-related protein Rab-44 isoform X2"/>
    <property type="match status" value="1"/>
</dbReference>
<dbReference type="Pfam" id="PF00071">
    <property type="entry name" value="Ras"/>
    <property type="match status" value="1"/>
</dbReference>
<reference evidence="5" key="1">
    <citation type="submission" date="2021-11" db="EMBL/GenBank/DDBJ databases">
        <authorList>
            <consortium name="Genoscope - CEA"/>
            <person name="William W."/>
        </authorList>
    </citation>
    <scope>NUCLEOTIDE SEQUENCE</scope>
</reference>
<evidence type="ECO:0000256" key="1">
    <source>
        <dbReference type="ARBA" id="ARBA00006270"/>
    </source>
</evidence>
<sequence>MAAATTKEPHLFKYIIIGDTEVGKSSLMLMFTERHFGEAHDMTIGVEFDSRAVKLAGGEAANLEIWDTAGQESYLSITRSYYRGTDCCLLVYDVTRRESFDHLGRWLQEARQNAANPDLVLMLVGNKADLESKRQISRAEGKAFADLHGMLFVELSAKNEKLVESVFVESAQRVLNVRRDNPRQRGPNIALAQPSRRTTDYDYCGCG</sequence>
<keyword evidence="3" id="KW-0342">GTP-binding</keyword>
<dbReference type="GO" id="GO:0003924">
    <property type="term" value="F:GTPase activity"/>
    <property type="evidence" value="ECO:0007669"/>
    <property type="project" value="InterPro"/>
</dbReference>
<keyword evidence="2" id="KW-0547">Nucleotide-binding</keyword>
<protein>
    <recommendedName>
        <fullName evidence="7">Ras-related protein Rab-18</fullName>
    </recommendedName>
</protein>
<dbReference type="OrthoDB" id="9989112at2759"/>
<comment type="caution">
    <text evidence="5">The sequence shown here is derived from an EMBL/GenBank/DDBJ whole genome shotgun (WGS) entry which is preliminary data.</text>
</comment>
<gene>
    <name evidence="5" type="ORF">PECAL_1P08520</name>
</gene>
<evidence type="ECO:0000256" key="3">
    <source>
        <dbReference type="ARBA" id="ARBA00023134"/>
    </source>
</evidence>
<dbReference type="PROSITE" id="PS51420">
    <property type="entry name" value="RHO"/>
    <property type="match status" value="1"/>
</dbReference>
<dbReference type="InterPro" id="IPR001806">
    <property type="entry name" value="Small_GTPase"/>
</dbReference>
<dbReference type="SMART" id="SM00176">
    <property type="entry name" value="RAN"/>
    <property type="match status" value="1"/>
</dbReference>
<name>A0A8J2S4D0_9STRA</name>
<dbReference type="PANTHER" id="PTHR47979">
    <property type="entry name" value="DRAB11-RELATED"/>
    <property type="match status" value="1"/>
</dbReference>
<dbReference type="SMART" id="SM00173">
    <property type="entry name" value="RAS"/>
    <property type="match status" value="1"/>
</dbReference>
<dbReference type="Gene3D" id="3.40.50.300">
    <property type="entry name" value="P-loop containing nucleotide triphosphate hydrolases"/>
    <property type="match status" value="1"/>
</dbReference>
<dbReference type="Proteomes" id="UP000789595">
    <property type="component" value="Unassembled WGS sequence"/>
</dbReference>
<dbReference type="SMART" id="SM00175">
    <property type="entry name" value="RAB"/>
    <property type="match status" value="1"/>
</dbReference>
<keyword evidence="4" id="KW-0449">Lipoprotein</keyword>
<dbReference type="SUPFAM" id="SSF52540">
    <property type="entry name" value="P-loop containing nucleoside triphosphate hydrolases"/>
    <property type="match status" value="1"/>
</dbReference>
<accession>A0A8J2S4D0</accession>
<comment type="similarity">
    <text evidence="1">Belongs to the small GTPase superfamily. Rab family.</text>
</comment>
<proteinExistence type="inferred from homology"/>
<dbReference type="SMART" id="SM00174">
    <property type="entry name" value="RHO"/>
    <property type="match status" value="1"/>
</dbReference>
<dbReference type="AlphaFoldDB" id="A0A8J2S4D0"/>
<dbReference type="PROSITE" id="PS51421">
    <property type="entry name" value="RAS"/>
    <property type="match status" value="1"/>
</dbReference>
<organism evidence="5 6">
    <name type="scientific">Pelagomonas calceolata</name>
    <dbReference type="NCBI Taxonomy" id="35677"/>
    <lineage>
        <taxon>Eukaryota</taxon>
        <taxon>Sar</taxon>
        <taxon>Stramenopiles</taxon>
        <taxon>Ochrophyta</taxon>
        <taxon>Pelagophyceae</taxon>
        <taxon>Pelagomonadales</taxon>
        <taxon>Pelagomonadaceae</taxon>
        <taxon>Pelagomonas</taxon>
    </lineage>
</organism>
<dbReference type="NCBIfam" id="TIGR00231">
    <property type="entry name" value="small_GTP"/>
    <property type="match status" value="1"/>
</dbReference>
<dbReference type="GO" id="GO:0005525">
    <property type="term" value="F:GTP binding"/>
    <property type="evidence" value="ECO:0007669"/>
    <property type="project" value="UniProtKB-KW"/>
</dbReference>